<dbReference type="Proteomes" id="UP000092993">
    <property type="component" value="Unassembled WGS sequence"/>
</dbReference>
<comment type="caution">
    <text evidence="1">The sequence shown here is derived from an EMBL/GenBank/DDBJ whole genome shotgun (WGS) entry which is preliminary data.</text>
</comment>
<accession>A0A1C7MRL1</accession>
<dbReference type="OMA" id="AYSINNA"/>
<keyword evidence="2" id="KW-1185">Reference proteome</keyword>
<gene>
    <name evidence="1" type="ORF">A0H81_00033</name>
</gene>
<dbReference type="OrthoDB" id="73875at2759"/>
<organism evidence="1 2">
    <name type="scientific">Grifola frondosa</name>
    <name type="common">Maitake</name>
    <name type="synonym">Polyporus frondosus</name>
    <dbReference type="NCBI Taxonomy" id="5627"/>
    <lineage>
        <taxon>Eukaryota</taxon>
        <taxon>Fungi</taxon>
        <taxon>Dikarya</taxon>
        <taxon>Basidiomycota</taxon>
        <taxon>Agaricomycotina</taxon>
        <taxon>Agaricomycetes</taxon>
        <taxon>Polyporales</taxon>
        <taxon>Grifolaceae</taxon>
        <taxon>Grifola</taxon>
    </lineage>
</organism>
<evidence type="ECO:0000313" key="2">
    <source>
        <dbReference type="Proteomes" id="UP000092993"/>
    </source>
</evidence>
<sequence length="495" mass="51239">MRISGSQSAISDLTKTAGWVILNCDANSTAQDIRAVCNDTSAGCEHLYQNGAAGTIVRLPQDCGVMPFARIAKEWTHENQSIPPNMQTSIRRRDGSTPVVRGIRLDTHFDEVDPSQNGNVTLFLQGSSIPGAAGNATIIAPSKRGLLDDIKSALESFASFDKNISASTPLEFSEPINLFNVSVNCTQNGLVPGFAGSVSVDLDPEIDATITYGVAVAGSLIPPSITEFGLFARLDGTLNGTLSLDSDLVGAIGTGQIPLFTAAIPGLDFPNIGPTFAINAEADATLDASLNLDVDLAYTMSGAELFFPPSTSPSGGSFVPGDSNLKLSVSPNVTSHGTVSAHLIPTVGFGLNAIDGLVTATVSLDLDASATLNLSLQASTNLNVATATNGSTASTNLTNTELDGCVDVQTGLSVNAGATGSFFSIFDASTTVSLFSTTFDLFKKCFGSTAARRAYTGRSARAALLAKRLDITCPDFSLSSLVSVIEETISGSSLI</sequence>
<dbReference type="STRING" id="5627.A0A1C7MRL1"/>
<dbReference type="AlphaFoldDB" id="A0A1C7MRL1"/>
<dbReference type="EMBL" id="LUGG01000001">
    <property type="protein sequence ID" value="OBZ79357.1"/>
    <property type="molecule type" value="Genomic_DNA"/>
</dbReference>
<reference evidence="1 2" key="1">
    <citation type="submission" date="2016-03" db="EMBL/GenBank/DDBJ databases">
        <title>Whole genome sequencing of Grifola frondosa 9006-11.</title>
        <authorList>
            <person name="Min B."/>
            <person name="Park H."/>
            <person name="Kim J.-G."/>
            <person name="Cho H."/>
            <person name="Oh Y.-L."/>
            <person name="Kong W.-S."/>
            <person name="Choi I.-G."/>
        </authorList>
    </citation>
    <scope>NUCLEOTIDE SEQUENCE [LARGE SCALE GENOMIC DNA]</scope>
    <source>
        <strain evidence="1 2">9006-11</strain>
    </source>
</reference>
<protein>
    <submittedName>
        <fullName evidence="1">Uncharacterized protein</fullName>
    </submittedName>
</protein>
<proteinExistence type="predicted"/>
<name>A0A1C7MRL1_GRIFR</name>
<evidence type="ECO:0000313" key="1">
    <source>
        <dbReference type="EMBL" id="OBZ79357.1"/>
    </source>
</evidence>